<keyword evidence="1" id="KW-0175">Coiled coil</keyword>
<feature type="compositionally biased region" description="Polar residues" evidence="2">
    <location>
        <begin position="463"/>
        <end position="474"/>
    </location>
</feature>
<organism evidence="3 4">
    <name type="scientific">Anthostomella pinea</name>
    <dbReference type="NCBI Taxonomy" id="933095"/>
    <lineage>
        <taxon>Eukaryota</taxon>
        <taxon>Fungi</taxon>
        <taxon>Dikarya</taxon>
        <taxon>Ascomycota</taxon>
        <taxon>Pezizomycotina</taxon>
        <taxon>Sordariomycetes</taxon>
        <taxon>Xylariomycetidae</taxon>
        <taxon>Xylariales</taxon>
        <taxon>Xylariaceae</taxon>
        <taxon>Anthostomella</taxon>
    </lineage>
</organism>
<evidence type="ECO:0000256" key="1">
    <source>
        <dbReference type="SAM" id="Coils"/>
    </source>
</evidence>
<accession>A0AAI8V9I1</accession>
<comment type="caution">
    <text evidence="3">The sequence shown here is derived from an EMBL/GenBank/DDBJ whole genome shotgun (WGS) entry which is preliminary data.</text>
</comment>
<feature type="region of interest" description="Disordered" evidence="2">
    <location>
        <begin position="147"/>
        <end position="171"/>
    </location>
</feature>
<evidence type="ECO:0000256" key="2">
    <source>
        <dbReference type="SAM" id="MobiDB-lite"/>
    </source>
</evidence>
<feature type="region of interest" description="Disordered" evidence="2">
    <location>
        <begin position="427"/>
        <end position="496"/>
    </location>
</feature>
<reference evidence="3" key="1">
    <citation type="submission" date="2023-10" db="EMBL/GenBank/DDBJ databases">
        <authorList>
            <person name="Hackl T."/>
        </authorList>
    </citation>
    <scope>NUCLEOTIDE SEQUENCE</scope>
</reference>
<keyword evidence="4" id="KW-1185">Reference proteome</keyword>
<feature type="compositionally biased region" description="Basic and acidic residues" evidence="2">
    <location>
        <begin position="321"/>
        <end position="337"/>
    </location>
</feature>
<evidence type="ECO:0000313" key="4">
    <source>
        <dbReference type="Proteomes" id="UP001295740"/>
    </source>
</evidence>
<feature type="compositionally biased region" description="Polar residues" evidence="2">
    <location>
        <begin position="203"/>
        <end position="212"/>
    </location>
</feature>
<feature type="region of interest" description="Disordered" evidence="2">
    <location>
        <begin position="203"/>
        <end position="410"/>
    </location>
</feature>
<protein>
    <submittedName>
        <fullName evidence="3">Uu.00g036790.m01.CDS01</fullName>
    </submittedName>
</protein>
<dbReference type="AlphaFoldDB" id="A0AAI8V9I1"/>
<dbReference type="EMBL" id="CAUWAG010000003">
    <property type="protein sequence ID" value="CAJ2500826.1"/>
    <property type="molecule type" value="Genomic_DNA"/>
</dbReference>
<feature type="compositionally biased region" description="Polar residues" evidence="2">
    <location>
        <begin position="481"/>
        <end position="492"/>
    </location>
</feature>
<gene>
    <name evidence="3" type="ORF">KHLLAP_LOCUS1294</name>
</gene>
<evidence type="ECO:0000313" key="3">
    <source>
        <dbReference type="EMBL" id="CAJ2500826.1"/>
    </source>
</evidence>
<feature type="compositionally biased region" description="Basic and acidic residues" evidence="2">
    <location>
        <begin position="297"/>
        <end position="310"/>
    </location>
</feature>
<name>A0AAI8V9I1_9PEZI</name>
<proteinExistence type="predicted"/>
<dbReference type="Proteomes" id="UP001295740">
    <property type="component" value="Unassembled WGS sequence"/>
</dbReference>
<feature type="compositionally biased region" description="Polar residues" evidence="2">
    <location>
        <begin position="235"/>
        <end position="250"/>
    </location>
</feature>
<sequence length="685" mass="74924">MSGHVKNAETKSPAYWRIAGVKFAKDREPMLNRPSFRTMLLHTQYSRQIPDASHRQRHEVNLRLVLSIYLYFNGFVDIESFWQVLAKLLGKTWSGTVLEELVPVYMAARRAYIREPITSYQPGQPAATASDAPSEIAALLDACIENSHRPQPPRRRNAASRAAFEQRQVDWRHTNPQRVAAIVSAVSGAQGMSVKGSAARVDNGSSLASHTTAAPVPYDPRAASHSRNRVPQEASAASQTDDVTTKSPKQSVHLEPSCPSQTPIGQMRKGVSARVATLTPQSPILQPELPKSLNRRSPTDKELTNHHGQDGSRASRATLLEIKREGNDGDPEPDRRISSVHPSRFGLIHGGDNQKKARSHRSSFPTPGDEVVVISDDSSDSDSDPGSGPGSGLNSAQPAESIASPLSHLGSHKRPAMFIVDLGPSKRQALEPASHGATRSPSVGVANQADGHDGDQPMGDLVTTASNRSDASVRNSKEQDWSPTETPTQQADDVTEQEAIQDQAVPPMTSPEATLDGEETTLVENLADNDETTHQVVPVEKPAKEISDAIDQPSNQNQNAFDAREKIRELELKLQAQETALDASQKVTEQGQQRISAIEERLQAMQEHVPRSDNVRAGNSISHLVDQDTKLCLNEVGDQILKLKGVLLLRLHNENRNSPVWKRMEQLWLTLDKAEDEATYASQAL</sequence>
<feature type="coiled-coil region" evidence="1">
    <location>
        <begin position="560"/>
        <end position="587"/>
    </location>
</feature>